<feature type="transmembrane region" description="Helical" evidence="1">
    <location>
        <begin position="53"/>
        <end position="73"/>
    </location>
</feature>
<keyword evidence="1" id="KW-0812">Transmembrane</keyword>
<sequence length="508" mass="57990">MEDFFTLCALASAISYWFLYEYMIGLEGLRLAIIALFIWRGGFQSWRSNLIKVIKSWFPYLIAIALHLAWRLFVFESGREGMNVQTTLLVYQSAPLRMIIKRSFELGIDIFEAIISAWAVPINSITFQLGPTDLLLSGLLSLLAIGIFAAYFFAASNLPSDASISQDGQREMLEIILLGATAVLFALIPVVAVGRDIRWVSGFDKYTIQSSAGVSMLLVGTISLLVRSKLKIILFALLIGIAIATHYGNAVQWTEFWGDQRELWWQLSWRAPQLKEGTVLLVEMPDQRFYEDYEVWGPANLVYDPNGDSLRVRSEIFTPDTLEKIRVGQTENRSLRDILEFSRSYHNSLILTRPERTSCWHILDGSDPVFPQQTSAMIYATVRLSHIDQIEVNTPSSAPPAQIFGSEPEHRWCYYFQRASLEAQREDWDSVAQLTDQALEAGFKPIDRSEWLPFLKGLVMVGRNDDAEQMALWIRDSETVRHRQCDYLNETALPDPVRQTYLREILCE</sequence>
<protein>
    <submittedName>
        <fullName evidence="2">Uncharacterized protein</fullName>
    </submittedName>
</protein>
<proteinExistence type="predicted"/>
<evidence type="ECO:0000256" key="1">
    <source>
        <dbReference type="SAM" id="Phobius"/>
    </source>
</evidence>
<feature type="transmembrane region" description="Helical" evidence="1">
    <location>
        <begin position="175"/>
        <end position="194"/>
    </location>
</feature>
<accession>A0A523XM32</accession>
<feature type="transmembrane region" description="Helical" evidence="1">
    <location>
        <begin position="20"/>
        <end position="41"/>
    </location>
</feature>
<name>A0A523XM32_UNCT6</name>
<feature type="transmembrane region" description="Helical" evidence="1">
    <location>
        <begin position="134"/>
        <end position="154"/>
    </location>
</feature>
<reference evidence="2 3" key="1">
    <citation type="submission" date="2019-03" db="EMBL/GenBank/DDBJ databases">
        <title>Metabolic potential of uncultured bacteria and archaea associated with petroleum seepage in deep-sea sediments.</title>
        <authorList>
            <person name="Dong X."/>
            <person name="Hubert C."/>
        </authorList>
    </citation>
    <scope>NUCLEOTIDE SEQUENCE [LARGE SCALE GENOMIC DNA]</scope>
    <source>
        <strain evidence="2">E29_bin36</strain>
    </source>
</reference>
<dbReference type="AlphaFoldDB" id="A0A523XM32"/>
<comment type="caution">
    <text evidence="2">The sequence shown here is derived from an EMBL/GenBank/DDBJ whole genome shotgun (WGS) entry which is preliminary data.</text>
</comment>
<evidence type="ECO:0000313" key="2">
    <source>
        <dbReference type="EMBL" id="TET80350.1"/>
    </source>
</evidence>
<dbReference type="EMBL" id="SOIP01000340">
    <property type="protein sequence ID" value="TET80350.1"/>
    <property type="molecule type" value="Genomic_DNA"/>
</dbReference>
<feature type="transmembrane region" description="Helical" evidence="1">
    <location>
        <begin position="232"/>
        <end position="248"/>
    </location>
</feature>
<gene>
    <name evidence="2" type="ORF">E3J38_05695</name>
</gene>
<evidence type="ECO:0000313" key="3">
    <source>
        <dbReference type="Proteomes" id="UP000315534"/>
    </source>
</evidence>
<keyword evidence="1" id="KW-0472">Membrane</keyword>
<feature type="transmembrane region" description="Helical" evidence="1">
    <location>
        <begin position="206"/>
        <end position="225"/>
    </location>
</feature>
<organism evidence="2 3">
    <name type="scientific">candidate division TA06 bacterium</name>
    <dbReference type="NCBI Taxonomy" id="2250710"/>
    <lineage>
        <taxon>Bacteria</taxon>
        <taxon>Bacteria division TA06</taxon>
    </lineage>
</organism>
<dbReference type="Proteomes" id="UP000315534">
    <property type="component" value="Unassembled WGS sequence"/>
</dbReference>
<keyword evidence="1" id="KW-1133">Transmembrane helix</keyword>